<evidence type="ECO:0000256" key="2">
    <source>
        <dbReference type="ARBA" id="ARBA00022803"/>
    </source>
</evidence>
<keyword evidence="1" id="KW-0677">Repeat</keyword>
<dbReference type="Pfam" id="PF13431">
    <property type="entry name" value="TPR_17"/>
    <property type="match status" value="1"/>
</dbReference>
<dbReference type="STRING" id="1294263.JCM21531_2279"/>
<dbReference type="PANTHER" id="PTHR44943">
    <property type="entry name" value="CELLULOSE SYNTHASE OPERON PROTEIN C"/>
    <property type="match status" value="1"/>
</dbReference>
<dbReference type="RefSeq" id="WP_094184765.1">
    <property type="nucleotide sequence ID" value="NZ_BAVR01000025.1"/>
</dbReference>
<dbReference type="Proteomes" id="UP000019109">
    <property type="component" value="Unassembled WGS sequence"/>
</dbReference>
<dbReference type="Gene3D" id="3.30.457.10">
    <property type="entry name" value="Copper amine oxidase-like, N-terminal domain"/>
    <property type="match status" value="1"/>
</dbReference>
<name>W4V7T2_9FIRM</name>
<evidence type="ECO:0000313" key="5">
    <source>
        <dbReference type="EMBL" id="GAE88804.1"/>
    </source>
</evidence>
<dbReference type="Pfam" id="PF07719">
    <property type="entry name" value="TPR_2"/>
    <property type="match status" value="1"/>
</dbReference>
<dbReference type="InterPro" id="IPR051685">
    <property type="entry name" value="Ycf3/AcsC/BcsC/TPR_MFPF"/>
</dbReference>
<dbReference type="NCBIfam" id="NF047558">
    <property type="entry name" value="TPR_END_plus"/>
    <property type="match status" value="1"/>
</dbReference>
<dbReference type="SUPFAM" id="SSF48452">
    <property type="entry name" value="TPR-like"/>
    <property type="match status" value="1"/>
</dbReference>
<protein>
    <recommendedName>
        <fullName evidence="4">Copper amine oxidase-like N-terminal domain-containing protein</fullName>
    </recommendedName>
</protein>
<dbReference type="EMBL" id="BAVR01000025">
    <property type="protein sequence ID" value="GAE88804.1"/>
    <property type="molecule type" value="Genomic_DNA"/>
</dbReference>
<dbReference type="InterPro" id="IPR013105">
    <property type="entry name" value="TPR_2"/>
</dbReference>
<keyword evidence="6" id="KW-1185">Reference proteome</keyword>
<gene>
    <name evidence="5" type="ORF">JCM21531_2279</name>
</gene>
<organism evidence="5 6">
    <name type="scientific">Acetivibrio straminisolvens JCM 21531</name>
    <dbReference type="NCBI Taxonomy" id="1294263"/>
    <lineage>
        <taxon>Bacteria</taxon>
        <taxon>Bacillati</taxon>
        <taxon>Bacillota</taxon>
        <taxon>Clostridia</taxon>
        <taxon>Eubacteriales</taxon>
        <taxon>Oscillospiraceae</taxon>
        <taxon>Acetivibrio</taxon>
    </lineage>
</organism>
<dbReference type="PROSITE" id="PS50005">
    <property type="entry name" value="TPR"/>
    <property type="match status" value="3"/>
</dbReference>
<dbReference type="AlphaFoldDB" id="W4V7T2"/>
<dbReference type="Pfam" id="PF07833">
    <property type="entry name" value="Cu_amine_oxidN1"/>
    <property type="match status" value="1"/>
</dbReference>
<dbReference type="OrthoDB" id="2083476at2"/>
<feature type="repeat" description="TPR" evidence="3">
    <location>
        <begin position="207"/>
        <end position="240"/>
    </location>
</feature>
<dbReference type="PANTHER" id="PTHR44943:SF4">
    <property type="entry name" value="TPR REPEAT-CONTAINING PROTEIN MJ0798"/>
    <property type="match status" value="1"/>
</dbReference>
<dbReference type="SUPFAM" id="SSF55383">
    <property type="entry name" value="Copper amine oxidase, domain N"/>
    <property type="match status" value="1"/>
</dbReference>
<feature type="domain" description="Copper amine oxidase-like N-terminal" evidence="4">
    <location>
        <begin position="268"/>
        <end position="375"/>
    </location>
</feature>
<dbReference type="InterPro" id="IPR019734">
    <property type="entry name" value="TPR_rpt"/>
</dbReference>
<evidence type="ECO:0000259" key="4">
    <source>
        <dbReference type="Pfam" id="PF07833"/>
    </source>
</evidence>
<keyword evidence="2 3" id="KW-0802">TPR repeat</keyword>
<evidence type="ECO:0000313" key="6">
    <source>
        <dbReference type="Proteomes" id="UP000019109"/>
    </source>
</evidence>
<proteinExistence type="predicted"/>
<dbReference type="InterPro" id="IPR012854">
    <property type="entry name" value="Cu_amine_oxidase-like_N"/>
</dbReference>
<comment type="caution">
    <text evidence="5">The sequence shown here is derived from an EMBL/GenBank/DDBJ whole genome shotgun (WGS) entry which is preliminary data.</text>
</comment>
<feature type="repeat" description="TPR" evidence="3">
    <location>
        <begin position="173"/>
        <end position="206"/>
    </location>
</feature>
<dbReference type="SMART" id="SM00028">
    <property type="entry name" value="TPR"/>
    <property type="match status" value="6"/>
</dbReference>
<accession>W4V7T2</accession>
<dbReference type="InterPro" id="IPR011990">
    <property type="entry name" value="TPR-like_helical_dom_sf"/>
</dbReference>
<evidence type="ECO:0000256" key="3">
    <source>
        <dbReference type="PROSITE-ProRule" id="PRU00339"/>
    </source>
</evidence>
<feature type="repeat" description="TPR" evidence="3">
    <location>
        <begin position="71"/>
        <end position="104"/>
    </location>
</feature>
<evidence type="ECO:0000256" key="1">
    <source>
        <dbReference type="ARBA" id="ARBA00022737"/>
    </source>
</evidence>
<dbReference type="Gene3D" id="1.25.40.10">
    <property type="entry name" value="Tetratricopeptide repeat domain"/>
    <property type="match status" value="2"/>
</dbReference>
<dbReference type="Pfam" id="PF13181">
    <property type="entry name" value="TPR_8"/>
    <property type="match status" value="3"/>
</dbReference>
<sequence>MKKKIAFSIKILLVICITISILGSGIPVLANSSNSAEADHYAIKAYSAIAQDNYDLALDYCNKAINIQPEPELYCLKAEILQYQKKYQEALNAIEQALSISPSYGDGYIRKAFIYSELNKKDEMLSTFDQGIAASPNHIPLYVFKAGALLEMNRIYEAIECYKLGIKNNPKELSFYITLSDLQFNVNNINEAMECLKKTIELDPYNAGAFYNTACVYSFWGRTDEALVNLKKAIQLAPRYKVLAINDKDFDNIRNSSTFKALTGVGVYVDGKFMEFDVPPTIEEGRVLLPLRIVFEALGASIEWIDSTKTVKGQLGNTSLSLQIGSKTALVNGKEVTLDVPGKIVNGRTLVPVRFVSESFGADVDWDHDTKTVYVASQEENTNNTGLSREAIIEKLDASLDILPIDGMFPEPYGIEPNEAKMIFVAKSEENLNLFRALSKEDKIDYLNRVVQENYGSVLGCDTVEASFVYDNKMYYRLYTTYEADSKNLELEVFKQGMLVNVIEQDQINFTFRYYYGN</sequence>
<reference evidence="5" key="1">
    <citation type="journal article" date="2014" name="Genome Announc.">
        <title>Draft Genome Sequence of Clostridium straminisolvens Strain JCM 21531T, Isolated from a Cellulose-Degrading Bacterial Community.</title>
        <authorList>
            <person name="Yuki M."/>
            <person name="Oshima K."/>
            <person name="Suda W."/>
            <person name="Sakamoto M."/>
            <person name="Kitamura K."/>
            <person name="Iida T."/>
            <person name="Hattori M."/>
            <person name="Ohkuma M."/>
        </authorList>
    </citation>
    <scope>NUCLEOTIDE SEQUENCE [LARGE SCALE GENOMIC DNA]</scope>
    <source>
        <strain evidence="5">JCM 21531</strain>
    </source>
</reference>
<dbReference type="InterPro" id="IPR036582">
    <property type="entry name" value="Mao_N_sf"/>
</dbReference>